<protein>
    <submittedName>
        <fullName evidence="1">Uncharacterized protein</fullName>
    </submittedName>
</protein>
<reference evidence="1" key="1">
    <citation type="submission" date="2014-12" db="EMBL/GenBank/DDBJ databases">
        <title>Insight into the proteome of Arion vulgaris.</title>
        <authorList>
            <person name="Aradska J."/>
            <person name="Bulat T."/>
            <person name="Smidak R."/>
            <person name="Sarate P."/>
            <person name="Gangsoo J."/>
            <person name="Sialana F."/>
            <person name="Bilban M."/>
            <person name="Lubec G."/>
        </authorList>
    </citation>
    <scope>NUCLEOTIDE SEQUENCE</scope>
    <source>
        <tissue evidence="1">Skin</tissue>
    </source>
</reference>
<organism evidence="1">
    <name type="scientific">Arion vulgaris</name>
    <dbReference type="NCBI Taxonomy" id="1028688"/>
    <lineage>
        <taxon>Eukaryota</taxon>
        <taxon>Metazoa</taxon>
        <taxon>Spiralia</taxon>
        <taxon>Lophotrochozoa</taxon>
        <taxon>Mollusca</taxon>
        <taxon>Gastropoda</taxon>
        <taxon>Heterobranchia</taxon>
        <taxon>Euthyneura</taxon>
        <taxon>Panpulmonata</taxon>
        <taxon>Eupulmonata</taxon>
        <taxon>Stylommatophora</taxon>
        <taxon>Helicina</taxon>
        <taxon>Arionoidea</taxon>
        <taxon>Arionidae</taxon>
        <taxon>Arion</taxon>
    </lineage>
</organism>
<name>A0A0B7BRU9_9EUPU</name>
<accession>A0A0B7BRU9</accession>
<gene>
    <name evidence="1" type="primary">ORF204297</name>
</gene>
<dbReference type="AlphaFoldDB" id="A0A0B7BRU9"/>
<dbReference type="EMBL" id="HACG01048025">
    <property type="protein sequence ID" value="CEK94890.1"/>
    <property type="molecule type" value="Transcribed_RNA"/>
</dbReference>
<sequence>MRFRPNSVEKNPTKTRQIWNMNKMYNCKDMERVEKDVTEQKRMFVEDLY</sequence>
<evidence type="ECO:0000313" key="1">
    <source>
        <dbReference type="EMBL" id="CEK94890.1"/>
    </source>
</evidence>
<proteinExistence type="predicted"/>